<sequence>MSSKTIKSKFYKYPSLEEGKIQTKYIPNYDSFRFKRINGVTSVLNGDLETNEVHRRDNLYNWNRVLTNKLFKLHETELFLRVHFERGIQDNIIESNERELVDGIQFQYFVEIYYYFYFSCLEVLAQILNCFYDLKYEDHQVCFKKKLFNKIQNDDIKGLLIEFNSSIETTREYRNHFTHKFPKNENDLRTKLSHSDGRNMIHISMGNRVKNEAFLKNIEDSSKLLKILLDKLKLEFDDEINEKN</sequence>
<dbReference type="EMBL" id="CP025938">
    <property type="protein sequence ID" value="AUS06119.1"/>
    <property type="molecule type" value="Genomic_DNA"/>
</dbReference>
<evidence type="ECO:0000313" key="3">
    <source>
        <dbReference type="Proteomes" id="UP000236592"/>
    </source>
</evidence>
<dbReference type="Pfam" id="PF18730">
    <property type="entry name" value="HEPN_Cthe2314"/>
    <property type="match status" value="1"/>
</dbReference>
<dbReference type="InterPro" id="IPR041394">
    <property type="entry name" value="HEPN_Cthe2314"/>
</dbReference>
<evidence type="ECO:0000259" key="1">
    <source>
        <dbReference type="Pfam" id="PF18730"/>
    </source>
</evidence>
<protein>
    <recommendedName>
        <fullName evidence="1">Cthe-2314-like HEPN domain-containing protein</fullName>
    </recommendedName>
</protein>
<reference evidence="3" key="1">
    <citation type="submission" date="2018-01" db="EMBL/GenBank/DDBJ databases">
        <title>Complete genome of Tamlana sp. UJ94.</title>
        <authorList>
            <person name="Jung J."/>
            <person name="Chung D."/>
            <person name="Bae S.S."/>
            <person name="Baek K."/>
        </authorList>
    </citation>
    <scope>NUCLEOTIDE SEQUENCE [LARGE SCALE GENOMIC DNA]</scope>
    <source>
        <strain evidence="3">UJ94</strain>
    </source>
</reference>
<dbReference type="AlphaFoldDB" id="A0A2I7SJN7"/>
<gene>
    <name evidence="2" type="ORF">C1A40_11945</name>
</gene>
<dbReference type="OrthoDB" id="747586at2"/>
<accession>A0A2I7SJN7</accession>
<proteinExistence type="predicted"/>
<dbReference type="KEGG" id="taj:C1A40_11945"/>
<dbReference type="RefSeq" id="WP_102996092.1">
    <property type="nucleotide sequence ID" value="NZ_CP025938.1"/>
</dbReference>
<name>A0A2I7SJN7_9FLAO</name>
<feature type="domain" description="Cthe-2314-like HEPN" evidence="1">
    <location>
        <begin position="62"/>
        <end position="233"/>
    </location>
</feature>
<dbReference type="Proteomes" id="UP000236592">
    <property type="component" value="Chromosome"/>
</dbReference>
<organism evidence="2 3">
    <name type="scientific">Pseudotamlana carrageenivorans</name>
    <dbReference type="NCBI Taxonomy" id="2069432"/>
    <lineage>
        <taxon>Bacteria</taxon>
        <taxon>Pseudomonadati</taxon>
        <taxon>Bacteroidota</taxon>
        <taxon>Flavobacteriia</taxon>
        <taxon>Flavobacteriales</taxon>
        <taxon>Flavobacteriaceae</taxon>
        <taxon>Pseudotamlana</taxon>
    </lineage>
</organism>
<keyword evidence="3" id="KW-1185">Reference proteome</keyword>
<evidence type="ECO:0000313" key="2">
    <source>
        <dbReference type="EMBL" id="AUS06119.1"/>
    </source>
</evidence>